<dbReference type="SMART" id="SM00849">
    <property type="entry name" value="Lactamase_B"/>
    <property type="match status" value="1"/>
</dbReference>
<dbReference type="Proteomes" id="UP000430466">
    <property type="component" value="Unassembled WGS sequence"/>
</dbReference>
<dbReference type="GO" id="GO:0042802">
    <property type="term" value="F:identical protein binding"/>
    <property type="evidence" value="ECO:0007669"/>
    <property type="project" value="UniProtKB-ARBA"/>
</dbReference>
<evidence type="ECO:0000256" key="6">
    <source>
        <dbReference type="ARBA" id="ARBA00022759"/>
    </source>
</evidence>
<dbReference type="PANTHER" id="PTHR46018:SF2">
    <property type="entry name" value="ZINC PHOSPHODIESTERASE ELAC PROTEIN 1"/>
    <property type="match status" value="1"/>
</dbReference>
<keyword evidence="5 10" id="KW-0479">Metal-binding</keyword>
<dbReference type="EMBL" id="WHOE01000021">
    <property type="protein sequence ID" value="MPW14046.1"/>
    <property type="molecule type" value="Genomic_DNA"/>
</dbReference>
<dbReference type="GO" id="GO:0008270">
    <property type="term" value="F:zinc ion binding"/>
    <property type="evidence" value="ECO:0007669"/>
    <property type="project" value="UniProtKB-UniRule"/>
</dbReference>
<dbReference type="EC" id="3.1.26.11" evidence="2 10"/>
<feature type="domain" description="Metallo-beta-lactamase" evidence="11">
    <location>
        <begin position="18"/>
        <end position="270"/>
    </location>
</feature>
<comment type="cofactor">
    <cofactor evidence="10">
        <name>Zn(2+)</name>
        <dbReference type="ChEBI" id="CHEBI:29105"/>
    </cofactor>
    <text evidence="10">Binds 2 Zn(2+) ions.</text>
</comment>
<keyword evidence="6 10" id="KW-0255">Endonuclease</keyword>
<evidence type="ECO:0000256" key="5">
    <source>
        <dbReference type="ARBA" id="ARBA00022723"/>
    </source>
</evidence>
<feature type="binding site" evidence="10">
    <location>
        <position position="65"/>
    </location>
    <ligand>
        <name>Zn(2+)</name>
        <dbReference type="ChEBI" id="CHEBI:29105"/>
        <label>1</label>
        <note>catalytic</note>
    </ligand>
</feature>
<keyword evidence="8 10" id="KW-0862">Zinc</keyword>
<feature type="binding site" evidence="10">
    <location>
        <position position="212"/>
    </location>
    <ligand>
        <name>Zn(2+)</name>
        <dbReference type="ChEBI" id="CHEBI:29105"/>
        <label>2</label>
        <note>catalytic</note>
    </ligand>
</feature>
<evidence type="ECO:0000256" key="7">
    <source>
        <dbReference type="ARBA" id="ARBA00022801"/>
    </source>
</evidence>
<evidence type="ECO:0000256" key="8">
    <source>
        <dbReference type="ARBA" id="ARBA00022833"/>
    </source>
</evidence>
<feature type="binding site" evidence="10">
    <location>
        <position position="212"/>
    </location>
    <ligand>
        <name>Zn(2+)</name>
        <dbReference type="ChEBI" id="CHEBI:29105"/>
        <label>1</label>
        <note>catalytic</note>
    </ligand>
</feature>
<dbReference type="FunFam" id="3.60.15.10:FF:000002">
    <property type="entry name" value="Ribonuclease Z"/>
    <property type="match status" value="1"/>
</dbReference>
<dbReference type="CDD" id="cd07717">
    <property type="entry name" value="RNaseZ_ZiPD-like_MBL-fold"/>
    <property type="match status" value="1"/>
</dbReference>
<evidence type="ECO:0000259" key="11">
    <source>
        <dbReference type="SMART" id="SM00849"/>
    </source>
</evidence>
<feature type="binding site" evidence="10">
    <location>
        <position position="270"/>
    </location>
    <ligand>
        <name>Zn(2+)</name>
        <dbReference type="ChEBI" id="CHEBI:29105"/>
        <label>2</label>
        <note>catalytic</note>
    </ligand>
</feature>
<keyword evidence="3 10" id="KW-0819">tRNA processing</keyword>
<sequence>MELQFLGTGAGQPSKQRNVSSVALKLLDELNEIWLFDVGEATQHQILRTNIRLRKVTKIFISHNHGDHIFGLPGLLSTRSFQGDVGPLTIYGPPGIEQFVKVSLKVSRTKVSYPIKFVELTKPGLICEDKGFRVYTDRLDHRIPSFGFRVFEDSHPGELLIDKLAKYNIPNGPLLGQLKRGEQVTLADGTVLNGKDFLGAEKPGRIVTIIYDTRSTPSIARLAKDADVLVHESTFAGDEAKMAHNYYHSTSVQAAKIAKQENVKKLCLSHISARYMGNKAKKLESQAKKVFHNTILVNDFDQINIPMKGSEKWKIH</sequence>
<name>A0A6A7K0P8_LACHE</name>
<dbReference type="InterPro" id="IPR036866">
    <property type="entry name" value="RibonucZ/Hydroxyglut_hydro"/>
</dbReference>
<dbReference type="Gene3D" id="3.60.15.10">
    <property type="entry name" value="Ribonuclease Z/Hydroxyacylglutathione hydrolase-like"/>
    <property type="match status" value="1"/>
</dbReference>
<comment type="similarity">
    <text evidence="10">Belongs to the RNase Z family.</text>
</comment>
<feature type="binding site" evidence="10">
    <location>
        <position position="141"/>
    </location>
    <ligand>
        <name>Zn(2+)</name>
        <dbReference type="ChEBI" id="CHEBI:29105"/>
        <label>1</label>
        <note>catalytic</note>
    </ligand>
</feature>
<comment type="catalytic activity">
    <reaction evidence="10">
        <text>Endonucleolytic cleavage of RNA, removing extra 3' nucleotides from tRNA precursor, generating 3' termini of tRNAs. A 3'-hydroxy group is left at the tRNA terminus and a 5'-phosphoryl group is left at the trailer molecule.</text>
        <dbReference type="EC" id="3.1.26.11"/>
    </reaction>
</comment>
<comment type="function">
    <text evidence="9 10">Zinc phosphodiesterase, which displays some tRNA 3'-processing endonuclease activity. Probably involved in tRNA maturation, by removing a 3'-trailer from precursor tRNA.</text>
</comment>
<dbReference type="NCBIfam" id="NF000801">
    <property type="entry name" value="PRK00055.1-3"/>
    <property type="match status" value="1"/>
</dbReference>
<comment type="subunit">
    <text evidence="1 10">Homodimer.</text>
</comment>
<dbReference type="PANTHER" id="PTHR46018">
    <property type="entry name" value="ZINC PHOSPHODIESTERASE ELAC PROTEIN 1"/>
    <property type="match status" value="1"/>
</dbReference>
<evidence type="ECO:0000313" key="12">
    <source>
        <dbReference type="EMBL" id="MPW14046.1"/>
    </source>
</evidence>
<keyword evidence="7 10" id="KW-0378">Hydrolase</keyword>
<gene>
    <name evidence="10 12" type="primary">rnz</name>
    <name evidence="12" type="ORF">GDZ32_03245</name>
</gene>
<evidence type="ECO:0000313" key="13">
    <source>
        <dbReference type="Proteomes" id="UP000430466"/>
    </source>
</evidence>
<dbReference type="HAMAP" id="MF_01818">
    <property type="entry name" value="RNase_Z_BN"/>
    <property type="match status" value="1"/>
</dbReference>
<dbReference type="GO" id="GO:0042781">
    <property type="term" value="F:3'-tRNA processing endoribonuclease activity"/>
    <property type="evidence" value="ECO:0007669"/>
    <property type="project" value="UniProtKB-UniRule"/>
</dbReference>
<feature type="binding site" evidence="10">
    <location>
        <position position="63"/>
    </location>
    <ligand>
        <name>Zn(2+)</name>
        <dbReference type="ChEBI" id="CHEBI:29105"/>
        <label>1</label>
        <note>catalytic</note>
    </ligand>
</feature>
<evidence type="ECO:0000256" key="10">
    <source>
        <dbReference type="HAMAP-Rule" id="MF_01818"/>
    </source>
</evidence>
<dbReference type="Pfam" id="PF23023">
    <property type="entry name" value="Anti-Pycsar_Apyc1"/>
    <property type="match status" value="1"/>
</dbReference>
<dbReference type="SUPFAM" id="SSF56281">
    <property type="entry name" value="Metallo-hydrolase/oxidoreductase"/>
    <property type="match status" value="1"/>
</dbReference>
<proteinExistence type="inferred from homology"/>
<feature type="binding site" evidence="10">
    <location>
        <position position="68"/>
    </location>
    <ligand>
        <name>Zn(2+)</name>
        <dbReference type="ChEBI" id="CHEBI:29105"/>
        <label>2</label>
        <note>catalytic</note>
    </ligand>
</feature>
<keyword evidence="4 10" id="KW-0540">Nuclease</keyword>
<dbReference type="InterPro" id="IPR001279">
    <property type="entry name" value="Metallo-B-lactamas"/>
</dbReference>
<evidence type="ECO:0000256" key="2">
    <source>
        <dbReference type="ARBA" id="ARBA00012477"/>
    </source>
</evidence>
<protein>
    <recommendedName>
        <fullName evidence="2 10">Ribonuclease Z</fullName>
        <shortName evidence="10">RNase Z</shortName>
        <ecNumber evidence="2 10">3.1.26.11</ecNumber>
    </recommendedName>
    <alternativeName>
        <fullName evidence="10">tRNA 3 endonuclease</fullName>
    </alternativeName>
    <alternativeName>
        <fullName evidence="10">tRNase Z</fullName>
    </alternativeName>
</protein>
<evidence type="ECO:0000256" key="4">
    <source>
        <dbReference type="ARBA" id="ARBA00022722"/>
    </source>
</evidence>
<feature type="binding site" evidence="10">
    <location>
        <position position="67"/>
    </location>
    <ligand>
        <name>Zn(2+)</name>
        <dbReference type="ChEBI" id="CHEBI:29105"/>
        <label>2</label>
        <note>catalytic</note>
    </ligand>
</feature>
<accession>A0A6A7K0P8</accession>
<dbReference type="AlphaFoldDB" id="A0A6A7K0P8"/>
<organism evidence="12 13">
    <name type="scientific">Lactobacillus helveticus</name>
    <name type="common">Lactobacillus suntoryeus</name>
    <dbReference type="NCBI Taxonomy" id="1587"/>
    <lineage>
        <taxon>Bacteria</taxon>
        <taxon>Bacillati</taxon>
        <taxon>Bacillota</taxon>
        <taxon>Bacilli</taxon>
        <taxon>Lactobacillales</taxon>
        <taxon>Lactobacillaceae</taxon>
        <taxon>Lactobacillus</taxon>
    </lineage>
</organism>
<dbReference type="NCBIfam" id="TIGR02651">
    <property type="entry name" value="RNase_Z"/>
    <property type="match status" value="1"/>
</dbReference>
<evidence type="ECO:0000256" key="1">
    <source>
        <dbReference type="ARBA" id="ARBA00011738"/>
    </source>
</evidence>
<comment type="caution">
    <text evidence="12">The sequence shown here is derived from an EMBL/GenBank/DDBJ whole genome shotgun (WGS) entry which is preliminary data.</text>
</comment>
<feature type="active site" description="Proton acceptor" evidence="10">
    <location>
        <position position="67"/>
    </location>
</feature>
<dbReference type="InterPro" id="IPR013471">
    <property type="entry name" value="RNase_Z/BN"/>
</dbReference>
<reference evidence="12 13" key="1">
    <citation type="submission" date="2019-10" db="EMBL/GenBank/DDBJ databases">
        <title>Draft genome sequences of Lactobacillus strains.</title>
        <authorList>
            <person name="Cho G.-S."/>
            <person name="Fagbemigun O."/>
            <person name="Brinks E."/>
            <person name="Franz C.M.A.P."/>
        </authorList>
    </citation>
    <scope>NUCLEOTIDE SEQUENCE [LARGE SCALE GENOMIC DNA]</scope>
    <source>
        <strain evidence="12 13">313</strain>
    </source>
</reference>
<evidence type="ECO:0000256" key="3">
    <source>
        <dbReference type="ARBA" id="ARBA00022694"/>
    </source>
</evidence>
<dbReference type="RefSeq" id="WP_152723616.1">
    <property type="nucleotide sequence ID" value="NZ_WHOE01000021.1"/>
</dbReference>
<evidence type="ECO:0000256" key="9">
    <source>
        <dbReference type="ARBA" id="ARBA00057812"/>
    </source>
</evidence>